<evidence type="ECO:0000313" key="3">
    <source>
        <dbReference type="EMBL" id="CAF3846641.1"/>
    </source>
</evidence>
<gene>
    <name evidence="3" type="ORF">JBS370_LOCUS17991</name>
    <name evidence="2" type="ORF">ZHD862_LOCUS6486</name>
</gene>
<proteinExistence type="predicted"/>
<accession>A0A813YEC8</accession>
<dbReference type="EMBL" id="CAJNOT010000183">
    <property type="protein sequence ID" value="CAF0883073.1"/>
    <property type="molecule type" value="Genomic_DNA"/>
</dbReference>
<dbReference type="AlphaFoldDB" id="A0A813YEC8"/>
<name>A0A813YEC8_9BILA</name>
<dbReference type="PANTHER" id="PTHR32046">
    <property type="entry name" value="G DOMAIN-CONTAINING PROTEIN"/>
    <property type="match status" value="1"/>
</dbReference>
<evidence type="ECO:0000313" key="4">
    <source>
        <dbReference type="Proteomes" id="UP000663864"/>
    </source>
</evidence>
<sequence length="351" mass="41184">MPGTTKRLLQGLLNKHREEQKVDVPFKKENTFLFDSEAFRYLALRKNGIQLDNEQTLSYIRSWDHSVNEYTRLMAYVVTRPLHGISKTLSLNEAEQLIRKLSRPIAEIARLVEENIQRARECKEKMRNNPELALQGIPQNNTVVKRLEHPRTVCSCLVCGCDWRRHKHPTYEFITHRTYVKPNKEMSLNDIDQYIDKLKEEERQIQDVYKKLARYLHANAILPINDDFPDYIRYFLREEQMKQSAGARNAEVITNLEKMMTDFISDMEQFKKTIEDQRNSPNATENLCPEDIFILVGTLYHLPINGKQIREQVEGIEYSQGQYSIQREVHIDLPAKAASSKVMLQLRTIMS</sequence>
<evidence type="ECO:0000256" key="1">
    <source>
        <dbReference type="SAM" id="Coils"/>
    </source>
</evidence>
<keyword evidence="1" id="KW-0175">Coiled coil</keyword>
<dbReference type="Proteomes" id="UP000663864">
    <property type="component" value="Unassembled WGS sequence"/>
</dbReference>
<protein>
    <submittedName>
        <fullName evidence="2">Uncharacterized protein</fullName>
    </submittedName>
</protein>
<feature type="coiled-coil region" evidence="1">
    <location>
        <begin position="184"/>
        <end position="218"/>
    </location>
</feature>
<dbReference type="PANTHER" id="PTHR32046:SF11">
    <property type="entry name" value="IMMUNE-ASSOCIATED NUCLEOTIDE-BINDING PROTEIN 10-LIKE"/>
    <property type="match status" value="1"/>
</dbReference>
<reference evidence="2" key="1">
    <citation type="submission" date="2021-02" db="EMBL/GenBank/DDBJ databases">
        <authorList>
            <person name="Nowell W R."/>
        </authorList>
    </citation>
    <scope>NUCLEOTIDE SEQUENCE</scope>
</reference>
<dbReference type="EMBL" id="CAJOBD010001992">
    <property type="protein sequence ID" value="CAF3846641.1"/>
    <property type="molecule type" value="Genomic_DNA"/>
</dbReference>
<comment type="caution">
    <text evidence="2">The sequence shown here is derived from an EMBL/GenBank/DDBJ whole genome shotgun (WGS) entry which is preliminary data.</text>
</comment>
<dbReference type="Proteomes" id="UP000663836">
    <property type="component" value="Unassembled WGS sequence"/>
</dbReference>
<organism evidence="2 4">
    <name type="scientific">Rotaria sordida</name>
    <dbReference type="NCBI Taxonomy" id="392033"/>
    <lineage>
        <taxon>Eukaryota</taxon>
        <taxon>Metazoa</taxon>
        <taxon>Spiralia</taxon>
        <taxon>Gnathifera</taxon>
        <taxon>Rotifera</taxon>
        <taxon>Eurotatoria</taxon>
        <taxon>Bdelloidea</taxon>
        <taxon>Philodinida</taxon>
        <taxon>Philodinidae</taxon>
        <taxon>Rotaria</taxon>
    </lineage>
</organism>
<evidence type="ECO:0000313" key="2">
    <source>
        <dbReference type="EMBL" id="CAF0883073.1"/>
    </source>
</evidence>